<dbReference type="Pfam" id="PF00069">
    <property type="entry name" value="Pkinase"/>
    <property type="match status" value="1"/>
</dbReference>
<feature type="compositionally biased region" description="Basic and acidic residues" evidence="1">
    <location>
        <begin position="474"/>
        <end position="498"/>
    </location>
</feature>
<dbReference type="Proteomes" id="UP001595075">
    <property type="component" value="Unassembled WGS sequence"/>
</dbReference>
<dbReference type="Gene3D" id="1.10.510.10">
    <property type="entry name" value="Transferase(Phosphotransferase) domain 1"/>
    <property type="match status" value="1"/>
</dbReference>
<protein>
    <recommendedName>
        <fullName evidence="2">Protein kinase domain-containing protein</fullName>
    </recommendedName>
</protein>
<dbReference type="EMBL" id="JAZHXI010000002">
    <property type="protein sequence ID" value="KAL2074128.1"/>
    <property type="molecule type" value="Genomic_DNA"/>
</dbReference>
<evidence type="ECO:0000259" key="2">
    <source>
        <dbReference type="PROSITE" id="PS50011"/>
    </source>
</evidence>
<dbReference type="SUPFAM" id="SSF56112">
    <property type="entry name" value="Protein kinase-like (PK-like)"/>
    <property type="match status" value="1"/>
</dbReference>
<keyword evidence="4" id="KW-1185">Reference proteome</keyword>
<comment type="caution">
    <text evidence="3">The sequence shown here is derived from an EMBL/GenBank/DDBJ whole genome shotgun (WGS) entry which is preliminary data.</text>
</comment>
<reference evidence="3 4" key="1">
    <citation type="journal article" date="2024" name="Commun. Biol.">
        <title>Comparative genomic analysis of thermophilic fungi reveals convergent evolutionary adaptations and gene losses.</title>
        <authorList>
            <person name="Steindorff A.S."/>
            <person name="Aguilar-Pontes M.V."/>
            <person name="Robinson A.J."/>
            <person name="Andreopoulos B."/>
            <person name="LaButti K."/>
            <person name="Kuo A."/>
            <person name="Mondo S."/>
            <person name="Riley R."/>
            <person name="Otillar R."/>
            <person name="Haridas S."/>
            <person name="Lipzen A."/>
            <person name="Grimwood J."/>
            <person name="Schmutz J."/>
            <person name="Clum A."/>
            <person name="Reid I.D."/>
            <person name="Moisan M.C."/>
            <person name="Butler G."/>
            <person name="Nguyen T.T.M."/>
            <person name="Dewar K."/>
            <person name="Conant G."/>
            <person name="Drula E."/>
            <person name="Henrissat B."/>
            <person name="Hansel C."/>
            <person name="Singer S."/>
            <person name="Hutchinson M.I."/>
            <person name="de Vries R.P."/>
            <person name="Natvig D.O."/>
            <person name="Powell A.J."/>
            <person name="Tsang A."/>
            <person name="Grigoriev I.V."/>
        </authorList>
    </citation>
    <scope>NUCLEOTIDE SEQUENCE [LARGE SCALE GENOMIC DNA]</scope>
    <source>
        <strain evidence="3 4">CBS 494.80</strain>
    </source>
</reference>
<feature type="region of interest" description="Disordered" evidence="1">
    <location>
        <begin position="396"/>
        <end position="433"/>
    </location>
</feature>
<dbReference type="SMART" id="SM00220">
    <property type="entry name" value="S_TKc"/>
    <property type="match status" value="1"/>
</dbReference>
<dbReference type="InterPro" id="IPR000719">
    <property type="entry name" value="Prot_kinase_dom"/>
</dbReference>
<dbReference type="PANTHER" id="PTHR44167">
    <property type="entry name" value="OVARIAN-SPECIFIC SERINE/THREONINE-PROTEIN KINASE LOK-RELATED"/>
    <property type="match status" value="1"/>
</dbReference>
<dbReference type="PROSITE" id="PS50011">
    <property type="entry name" value="PROTEIN_KINASE_DOM"/>
    <property type="match status" value="1"/>
</dbReference>
<feature type="domain" description="Protein kinase" evidence="2">
    <location>
        <begin position="41"/>
        <end position="395"/>
    </location>
</feature>
<dbReference type="InterPro" id="IPR011009">
    <property type="entry name" value="Kinase-like_dom_sf"/>
</dbReference>
<evidence type="ECO:0000256" key="1">
    <source>
        <dbReference type="SAM" id="MobiDB-lite"/>
    </source>
</evidence>
<sequence>MATSLEIGQNLSGKDTTYSVIRCLKNSVIYKGKITARSSPNGDLDPMSPGDVGALYASFSVFWFLANIPFSVILKAAGKFSGTQFKTESHLYAKPSIRTCPHIRKHLETIQDSDSNPYVQVYEWMDGDLLEDFHGPSADKNVQARAIARGVLGALQRLHEQKLVHNDVDARLVTMPLLMRFLYARNYLLSLSEPFRTYKDVPRNIFASNFDCPNRTVKLGDLGIVKREAGLKGQFLVPNMCHSHLAPEIHRGLPASSKSDIWAVGVMLADWLASTPIFGYDKAAGKPDFIRDYMVEINLARIMILRGDPGPPDSSFPGLNELFLRAAEIALGEHTDPHTQVKRGVNQSMKTLREELESRAGSSLESGCIDFIESLLTVDPESRPSAREALQHSWLQDHGEGKASPAGDNTSAEDASSEEPKLDAQTKQTDVETQSTCILDVAVGKMKKAIAKIKKMAAETQSKVKAVAAKLKRRTDSTDREPDNPDKEPDTSDREPQS</sequence>
<evidence type="ECO:0000313" key="3">
    <source>
        <dbReference type="EMBL" id="KAL2074128.1"/>
    </source>
</evidence>
<name>A0ABR4CWF5_9HELO</name>
<gene>
    <name evidence="3" type="ORF">VTL71DRAFT_7906</name>
</gene>
<accession>A0ABR4CWF5</accession>
<evidence type="ECO:0000313" key="4">
    <source>
        <dbReference type="Proteomes" id="UP001595075"/>
    </source>
</evidence>
<organism evidence="3 4">
    <name type="scientific">Oculimacula yallundae</name>
    <dbReference type="NCBI Taxonomy" id="86028"/>
    <lineage>
        <taxon>Eukaryota</taxon>
        <taxon>Fungi</taxon>
        <taxon>Dikarya</taxon>
        <taxon>Ascomycota</taxon>
        <taxon>Pezizomycotina</taxon>
        <taxon>Leotiomycetes</taxon>
        <taxon>Helotiales</taxon>
        <taxon>Ploettnerulaceae</taxon>
        <taxon>Oculimacula</taxon>
    </lineage>
</organism>
<proteinExistence type="predicted"/>
<dbReference type="PANTHER" id="PTHR44167:SF30">
    <property type="entry name" value="PHOSPHORYLASE KINASE"/>
    <property type="match status" value="1"/>
</dbReference>
<feature type="region of interest" description="Disordered" evidence="1">
    <location>
        <begin position="453"/>
        <end position="498"/>
    </location>
</feature>